<evidence type="ECO:0000256" key="10">
    <source>
        <dbReference type="ARBA" id="ARBA00023204"/>
    </source>
</evidence>
<dbReference type="SUPFAM" id="SSF46946">
    <property type="entry name" value="S13-like H2TH domain"/>
    <property type="match status" value="1"/>
</dbReference>
<keyword evidence="8 15" id="KW-0862">Zinc</keyword>
<feature type="active site" description="Proton donor" evidence="15">
    <location>
        <position position="3"/>
    </location>
</feature>
<evidence type="ECO:0000256" key="12">
    <source>
        <dbReference type="ARBA" id="ARBA00023268"/>
    </source>
</evidence>
<evidence type="ECO:0000259" key="17">
    <source>
        <dbReference type="PROSITE" id="PS51068"/>
    </source>
</evidence>
<dbReference type="Proteomes" id="UP001260872">
    <property type="component" value="Unassembled WGS sequence"/>
</dbReference>
<protein>
    <recommendedName>
        <fullName evidence="15">Formamidopyrimidine-DNA glycosylase</fullName>
        <shortName evidence="15">Fapy-DNA glycosylase</shortName>
        <ecNumber evidence="15">3.2.2.23</ecNumber>
    </recommendedName>
    <alternativeName>
        <fullName evidence="15">DNA-(apurinic or apyrimidinic site) lyase MutM</fullName>
        <shortName evidence="15">AP lyase MutM</shortName>
        <ecNumber evidence="15">4.2.99.18</ecNumber>
    </alternativeName>
</protein>
<comment type="caution">
    <text evidence="18">The sequence shown here is derived from an EMBL/GenBank/DDBJ whole genome shotgun (WGS) entry which is preliminary data.</text>
</comment>
<reference evidence="19" key="1">
    <citation type="submission" date="2023-07" db="EMBL/GenBank/DDBJ databases">
        <title>Description of three actinobacteria isolated from air of manufacturing shop in a pharmaceutical factory.</title>
        <authorList>
            <person name="Zhang D.-F."/>
        </authorList>
    </citation>
    <scope>NUCLEOTIDE SEQUENCE [LARGE SCALE GENOMIC DNA]</scope>
    <source>
        <strain evidence="19">CCTCC AB 207010</strain>
    </source>
</reference>
<gene>
    <name evidence="15 18" type="primary">mutM</name>
    <name evidence="15" type="synonym">fpg</name>
    <name evidence="18" type="ORF">RH857_04210</name>
</gene>
<feature type="domain" description="Formamidopyrimidine-DNA glycosylase catalytic" evidence="17">
    <location>
        <begin position="2"/>
        <end position="136"/>
    </location>
</feature>
<dbReference type="PROSITE" id="PS51068">
    <property type="entry name" value="FPG_CAT"/>
    <property type="match status" value="1"/>
</dbReference>
<dbReference type="Gene3D" id="3.20.190.10">
    <property type="entry name" value="MutM-like, N-terminal"/>
    <property type="match status" value="1"/>
</dbReference>
<dbReference type="PROSITE" id="PS51066">
    <property type="entry name" value="ZF_FPG_2"/>
    <property type="match status" value="1"/>
</dbReference>
<dbReference type="SUPFAM" id="SSF81624">
    <property type="entry name" value="N-terminal domain of MutM-like DNA repair proteins"/>
    <property type="match status" value="1"/>
</dbReference>
<keyword evidence="4 15" id="KW-0479">Metal-binding</keyword>
<evidence type="ECO:0000259" key="16">
    <source>
        <dbReference type="PROSITE" id="PS51066"/>
    </source>
</evidence>
<evidence type="ECO:0000256" key="7">
    <source>
        <dbReference type="ARBA" id="ARBA00022801"/>
    </source>
</evidence>
<dbReference type="EC" id="3.2.2.23" evidence="15"/>
<comment type="function">
    <text evidence="15">Involved in base excision repair of DNA damaged by oxidation or by mutagenic agents. Acts as DNA glycosylase that recognizes and removes damaged bases. Has a preference for oxidized purines, such as 7,8-dihydro-8-oxoguanine (8-oxoG). Has AP (apurinic/apyrimidinic) lyase activity and introduces nicks in the DNA strand. Cleaves the DNA backbone by beta-delta elimination to generate a single-strand break at the site of the removed base with both 3'- and 5'-phosphates.</text>
</comment>
<evidence type="ECO:0000256" key="15">
    <source>
        <dbReference type="HAMAP-Rule" id="MF_00103"/>
    </source>
</evidence>
<evidence type="ECO:0000256" key="2">
    <source>
        <dbReference type="ARBA" id="ARBA00009409"/>
    </source>
</evidence>
<evidence type="ECO:0000256" key="8">
    <source>
        <dbReference type="ARBA" id="ARBA00022833"/>
    </source>
</evidence>
<sequence length="313" mass="34418">MPELPEVEVVRRGVQTWAAGRTVETVTVHDSRSLRRHIPADPTRTPVEDFTGQLTGATLGTPARRGKYLWIPFVPACSGGTPPALLIHLGMSGQVLMEEQRAPAEKHLKVTFDLGPLYKDAGAPGQMRFVDQRIFGHLLISPLVDADHASGSVPAVAVHIAQDPLESGYEAETLFRRLRSRRSGLKRALLDQTVISGIGNIYADEALWLAKLHYARRTETITRAEAMRLLSAVQQVMRAALEAGGTSFDSLYVNVNGASGYFARSLECYGRAGQPCRRCAAAGLTTAVRREAFANRSSYWCPRCQPRPRNGRW</sequence>
<dbReference type="PANTHER" id="PTHR22993:SF9">
    <property type="entry name" value="FORMAMIDOPYRIMIDINE-DNA GLYCOSYLASE"/>
    <property type="match status" value="1"/>
</dbReference>
<dbReference type="InterPro" id="IPR012319">
    <property type="entry name" value="FPG_cat"/>
</dbReference>
<dbReference type="InterPro" id="IPR000214">
    <property type="entry name" value="Znf_DNA_glyclase/AP_lyase"/>
</dbReference>
<name>A0ABU1FRQ1_9MICC</name>
<evidence type="ECO:0000256" key="4">
    <source>
        <dbReference type="ARBA" id="ARBA00022723"/>
    </source>
</evidence>
<comment type="cofactor">
    <cofactor evidence="15">
        <name>Zn(2+)</name>
        <dbReference type="ChEBI" id="CHEBI:29105"/>
    </cofactor>
    <text evidence="15">Binds 1 zinc ion per subunit.</text>
</comment>
<dbReference type="CDD" id="cd08966">
    <property type="entry name" value="EcFpg-like_N"/>
    <property type="match status" value="1"/>
</dbReference>
<dbReference type="InterPro" id="IPR015886">
    <property type="entry name" value="H2TH_FPG"/>
</dbReference>
<keyword evidence="13 15" id="KW-0326">Glycosidase</keyword>
<feature type="active site" description="Schiff-base intermediate with DNA" evidence="15">
    <location>
        <position position="2"/>
    </location>
</feature>
<dbReference type="PANTHER" id="PTHR22993">
    <property type="entry name" value="FORMAMIDOPYRIMIDINE-DNA GLYCOSYLASE"/>
    <property type="match status" value="1"/>
</dbReference>
<keyword evidence="7 15" id="KW-0378">Hydrolase</keyword>
<feature type="binding site" evidence="15">
    <location>
        <position position="107"/>
    </location>
    <ligand>
        <name>DNA</name>
        <dbReference type="ChEBI" id="CHEBI:16991"/>
    </ligand>
</feature>
<dbReference type="SMART" id="SM01232">
    <property type="entry name" value="H2TH"/>
    <property type="match status" value="1"/>
</dbReference>
<dbReference type="EMBL" id="JAVKGT010000008">
    <property type="protein sequence ID" value="MDR5711340.1"/>
    <property type="molecule type" value="Genomic_DNA"/>
</dbReference>
<feature type="domain" description="FPG-type" evidence="16">
    <location>
        <begin position="267"/>
        <end position="306"/>
    </location>
</feature>
<comment type="catalytic activity">
    <reaction evidence="1 15">
        <text>Hydrolysis of DNA containing ring-opened 7-methylguanine residues, releasing 2,6-diamino-4-hydroxy-5-(N-methyl)formamidopyrimidine.</text>
        <dbReference type="EC" id="3.2.2.23"/>
    </reaction>
</comment>
<keyword evidence="19" id="KW-1185">Reference proteome</keyword>
<dbReference type="Pfam" id="PF06831">
    <property type="entry name" value="H2TH"/>
    <property type="match status" value="1"/>
</dbReference>
<comment type="similarity">
    <text evidence="2 15">Belongs to the FPG family.</text>
</comment>
<evidence type="ECO:0000256" key="1">
    <source>
        <dbReference type="ARBA" id="ARBA00001668"/>
    </source>
</evidence>
<accession>A0ABU1FRQ1</accession>
<dbReference type="NCBIfam" id="TIGR00577">
    <property type="entry name" value="fpg"/>
    <property type="match status" value="1"/>
</dbReference>
<feature type="active site" description="Proton donor; for delta-elimination activity" evidence="15">
    <location>
        <position position="296"/>
    </location>
</feature>
<dbReference type="NCBIfam" id="NF002211">
    <property type="entry name" value="PRK01103.1"/>
    <property type="match status" value="1"/>
</dbReference>
<keyword evidence="9 15" id="KW-0238">DNA-binding</keyword>
<dbReference type="RefSeq" id="WP_310536725.1">
    <property type="nucleotide sequence ID" value="NZ_BAAAOC010000022.1"/>
</dbReference>
<dbReference type="GO" id="GO:0008534">
    <property type="term" value="F:oxidized purine nucleobase lesion DNA N-glycosylase activity"/>
    <property type="evidence" value="ECO:0007669"/>
    <property type="project" value="UniProtKB-EC"/>
</dbReference>
<feature type="binding site" evidence="15">
    <location>
        <position position="181"/>
    </location>
    <ligand>
        <name>DNA</name>
        <dbReference type="ChEBI" id="CHEBI:16991"/>
    </ligand>
</feature>
<keyword evidence="5 15" id="KW-0227">DNA damage</keyword>
<evidence type="ECO:0000256" key="5">
    <source>
        <dbReference type="ARBA" id="ARBA00022763"/>
    </source>
</evidence>
<proteinExistence type="inferred from homology"/>
<evidence type="ECO:0000313" key="19">
    <source>
        <dbReference type="Proteomes" id="UP001260872"/>
    </source>
</evidence>
<dbReference type="EC" id="4.2.99.18" evidence="15"/>
<evidence type="ECO:0000313" key="18">
    <source>
        <dbReference type="EMBL" id="MDR5711340.1"/>
    </source>
</evidence>
<evidence type="ECO:0000256" key="11">
    <source>
        <dbReference type="ARBA" id="ARBA00023239"/>
    </source>
</evidence>
<dbReference type="GO" id="GO:0140078">
    <property type="term" value="F:class I DNA-(apurinic or apyrimidinic site) endonuclease activity"/>
    <property type="evidence" value="ECO:0007669"/>
    <property type="project" value="UniProtKB-EC"/>
</dbReference>
<keyword evidence="11 15" id="KW-0456">Lyase</keyword>
<evidence type="ECO:0000256" key="6">
    <source>
        <dbReference type="ARBA" id="ARBA00022771"/>
    </source>
</evidence>
<evidence type="ECO:0000256" key="13">
    <source>
        <dbReference type="ARBA" id="ARBA00023295"/>
    </source>
</evidence>
<dbReference type="Gene3D" id="1.10.8.50">
    <property type="match status" value="1"/>
</dbReference>
<dbReference type="InterPro" id="IPR010979">
    <property type="entry name" value="Ribosomal_uS13-like_H2TH"/>
</dbReference>
<keyword evidence="6 15" id="KW-0863">Zinc-finger</keyword>
<keyword evidence="12 15" id="KW-0511">Multifunctional enzyme</keyword>
<keyword evidence="10 15" id="KW-0234">DNA repair</keyword>
<evidence type="ECO:0000256" key="9">
    <source>
        <dbReference type="ARBA" id="ARBA00023125"/>
    </source>
</evidence>
<evidence type="ECO:0000256" key="14">
    <source>
        <dbReference type="ARBA" id="ARBA00044632"/>
    </source>
</evidence>
<dbReference type="InterPro" id="IPR035937">
    <property type="entry name" value="FPG_N"/>
</dbReference>
<feature type="binding site" evidence="15">
    <location>
        <position position="133"/>
    </location>
    <ligand>
        <name>DNA</name>
        <dbReference type="ChEBI" id="CHEBI:16991"/>
    </ligand>
</feature>
<dbReference type="SMART" id="SM00898">
    <property type="entry name" value="Fapy_DNA_glyco"/>
    <property type="match status" value="1"/>
</dbReference>
<dbReference type="HAMAP" id="MF_00103">
    <property type="entry name" value="Fapy_DNA_glycosyl"/>
    <property type="match status" value="1"/>
</dbReference>
<organism evidence="18 19">
    <name type="scientific">Nesterenkonia flava</name>
    <dbReference type="NCBI Taxonomy" id="469799"/>
    <lineage>
        <taxon>Bacteria</taxon>
        <taxon>Bacillati</taxon>
        <taxon>Actinomycetota</taxon>
        <taxon>Actinomycetes</taxon>
        <taxon>Micrococcales</taxon>
        <taxon>Micrococcaceae</taxon>
        <taxon>Nesterenkonia</taxon>
    </lineage>
</organism>
<evidence type="ECO:0000256" key="3">
    <source>
        <dbReference type="ARBA" id="ARBA00011245"/>
    </source>
</evidence>
<comment type="subunit">
    <text evidence="3 15">Monomer.</text>
</comment>
<comment type="catalytic activity">
    <reaction evidence="14 15">
        <text>2'-deoxyribonucleotide-(2'-deoxyribose 5'-phosphate)-2'-deoxyribonucleotide-DNA = a 3'-end 2'-deoxyribonucleotide-(2,3-dehydro-2,3-deoxyribose 5'-phosphate)-DNA + a 5'-end 5'-phospho-2'-deoxyribonucleoside-DNA + H(+)</text>
        <dbReference type="Rhea" id="RHEA:66592"/>
        <dbReference type="Rhea" id="RHEA-COMP:13180"/>
        <dbReference type="Rhea" id="RHEA-COMP:16897"/>
        <dbReference type="Rhea" id="RHEA-COMP:17067"/>
        <dbReference type="ChEBI" id="CHEBI:15378"/>
        <dbReference type="ChEBI" id="CHEBI:136412"/>
        <dbReference type="ChEBI" id="CHEBI:157695"/>
        <dbReference type="ChEBI" id="CHEBI:167181"/>
        <dbReference type="EC" id="4.2.99.18"/>
    </reaction>
</comment>
<dbReference type="Pfam" id="PF01149">
    <property type="entry name" value="Fapy_DNA_glyco"/>
    <property type="match status" value="1"/>
</dbReference>
<dbReference type="SUPFAM" id="SSF57716">
    <property type="entry name" value="Glucocorticoid receptor-like (DNA-binding domain)"/>
    <property type="match status" value="1"/>
</dbReference>
<feature type="active site" description="Proton donor; for beta-elimination activity" evidence="15">
    <location>
        <position position="67"/>
    </location>
</feature>
<dbReference type="InterPro" id="IPR020629">
    <property type="entry name" value="FPG_Glyclase"/>
</dbReference>